<dbReference type="Proteomes" id="UP000016648">
    <property type="component" value="Unassembled WGS sequence"/>
</dbReference>
<dbReference type="EMBL" id="AWEY01000020">
    <property type="protein sequence ID" value="ERK39434.1"/>
    <property type="molecule type" value="Genomic_DNA"/>
</dbReference>
<evidence type="ECO:0000313" key="1">
    <source>
        <dbReference type="EMBL" id="ERK39434.1"/>
    </source>
</evidence>
<protein>
    <submittedName>
        <fullName evidence="1">Uncharacterized protein</fullName>
    </submittedName>
</protein>
<keyword evidence="2" id="KW-1185">Reference proteome</keyword>
<comment type="caution">
    <text evidence="1">The sequence shown here is derived from an EMBL/GenBank/DDBJ whole genome shotgun (WGS) entry which is preliminary data.</text>
</comment>
<evidence type="ECO:0000313" key="2">
    <source>
        <dbReference type="Proteomes" id="UP000016648"/>
    </source>
</evidence>
<accession>U2P6V2</accession>
<gene>
    <name evidence="1" type="ORF">HMPREF9135_1632</name>
</gene>
<name>U2P6V2_9BACT</name>
<dbReference type="AlphaFoldDB" id="U2P6V2"/>
<proteinExistence type="predicted"/>
<dbReference type="PATRIC" id="fig|1115809.3.peg.1186"/>
<organism evidence="1 2">
    <name type="scientific">Segatella baroniae F0067</name>
    <dbReference type="NCBI Taxonomy" id="1115809"/>
    <lineage>
        <taxon>Bacteria</taxon>
        <taxon>Pseudomonadati</taxon>
        <taxon>Bacteroidota</taxon>
        <taxon>Bacteroidia</taxon>
        <taxon>Bacteroidales</taxon>
        <taxon>Prevotellaceae</taxon>
        <taxon>Segatella</taxon>
    </lineage>
</organism>
<sequence length="70" mass="7861">MLHLETDGVWLFLCAVVAAERCHNDAPQCRCDASADRCARIHLIIYSKSIKISAFPFALGKYFVIFRGNS</sequence>
<reference evidence="1 2" key="1">
    <citation type="submission" date="2013-08" db="EMBL/GenBank/DDBJ databases">
        <authorList>
            <person name="Durkin A.S."/>
            <person name="Haft D.R."/>
            <person name="McCorrison J."/>
            <person name="Torralba M."/>
            <person name="Gillis M."/>
            <person name="Haft D.H."/>
            <person name="Methe B."/>
            <person name="Sutton G."/>
            <person name="Nelson K.E."/>
        </authorList>
    </citation>
    <scope>NUCLEOTIDE SEQUENCE [LARGE SCALE GENOMIC DNA]</scope>
    <source>
        <strain evidence="1 2">F0067</strain>
    </source>
</reference>